<accession>A0A8S5Q910</accession>
<protein>
    <submittedName>
        <fullName evidence="1">Uncharacterized protein</fullName>
    </submittedName>
</protein>
<name>A0A8S5Q910_9CAUD</name>
<proteinExistence type="predicted"/>
<evidence type="ECO:0000313" key="1">
    <source>
        <dbReference type="EMBL" id="DAE15410.1"/>
    </source>
</evidence>
<sequence>MVFVDAILDTSLSYYSGAGRTAHKLIQRAAQRLGQRHRRHQRRHLEPALEPVDGRRRHIALAAQLRLAQPLGLAPPADVIA</sequence>
<organism evidence="1">
    <name type="scientific">Siphoviridae sp. ctdcr45</name>
    <dbReference type="NCBI Taxonomy" id="2825580"/>
    <lineage>
        <taxon>Viruses</taxon>
        <taxon>Duplodnaviria</taxon>
        <taxon>Heunggongvirae</taxon>
        <taxon>Uroviricota</taxon>
        <taxon>Caudoviricetes</taxon>
    </lineage>
</organism>
<dbReference type="EMBL" id="BK015604">
    <property type="protein sequence ID" value="DAE15410.1"/>
    <property type="molecule type" value="Genomic_DNA"/>
</dbReference>
<reference evidence="1" key="1">
    <citation type="journal article" date="2021" name="Proc. Natl. Acad. Sci. U.S.A.">
        <title>A Catalog of Tens of Thousands of Viruses from Human Metagenomes Reveals Hidden Associations with Chronic Diseases.</title>
        <authorList>
            <person name="Tisza M.J."/>
            <person name="Buck C.B."/>
        </authorList>
    </citation>
    <scope>NUCLEOTIDE SEQUENCE</scope>
    <source>
        <strain evidence="1">Ctdcr45</strain>
    </source>
</reference>